<dbReference type="PANTHER" id="PTHR37610:SF40">
    <property type="entry name" value="OS01G0909600 PROTEIN"/>
    <property type="match status" value="1"/>
</dbReference>
<reference evidence="2" key="2">
    <citation type="journal article" date="2024" name="Plant">
        <title>Genomic evolution and insights into agronomic trait innovations of Sesamum species.</title>
        <authorList>
            <person name="Miao H."/>
            <person name="Wang L."/>
            <person name="Qu L."/>
            <person name="Liu H."/>
            <person name="Sun Y."/>
            <person name="Le M."/>
            <person name="Wang Q."/>
            <person name="Wei S."/>
            <person name="Zheng Y."/>
            <person name="Lin W."/>
            <person name="Duan Y."/>
            <person name="Cao H."/>
            <person name="Xiong S."/>
            <person name="Wang X."/>
            <person name="Wei L."/>
            <person name="Li C."/>
            <person name="Ma Q."/>
            <person name="Ju M."/>
            <person name="Zhao R."/>
            <person name="Li G."/>
            <person name="Mu C."/>
            <person name="Tian Q."/>
            <person name="Mei H."/>
            <person name="Zhang T."/>
            <person name="Gao T."/>
            <person name="Zhang H."/>
        </authorList>
    </citation>
    <scope>NUCLEOTIDE SEQUENCE</scope>
    <source>
        <strain evidence="2">KEN8</strain>
    </source>
</reference>
<comment type="caution">
    <text evidence="2">The sequence shown here is derived from an EMBL/GenBank/DDBJ whole genome shotgun (WGS) entry which is preliminary data.</text>
</comment>
<dbReference type="AlphaFoldDB" id="A0AAW2SCH5"/>
<evidence type="ECO:0000313" key="2">
    <source>
        <dbReference type="EMBL" id="KAL0390099.1"/>
    </source>
</evidence>
<protein>
    <recommendedName>
        <fullName evidence="1">Retrotransposon Copia-like N-terminal domain-containing protein</fullName>
    </recommendedName>
</protein>
<dbReference type="PANTHER" id="PTHR37610">
    <property type="entry name" value="CCHC-TYPE DOMAIN-CONTAINING PROTEIN"/>
    <property type="match status" value="1"/>
</dbReference>
<name>A0AAW2SCH5_9LAMI</name>
<dbReference type="EMBL" id="JACGWM010000002">
    <property type="protein sequence ID" value="KAL0390099.1"/>
    <property type="molecule type" value="Genomic_DNA"/>
</dbReference>
<evidence type="ECO:0000259" key="1">
    <source>
        <dbReference type="Pfam" id="PF14244"/>
    </source>
</evidence>
<reference evidence="2" key="1">
    <citation type="submission" date="2020-06" db="EMBL/GenBank/DDBJ databases">
        <authorList>
            <person name="Li T."/>
            <person name="Hu X."/>
            <person name="Zhang T."/>
            <person name="Song X."/>
            <person name="Zhang H."/>
            <person name="Dai N."/>
            <person name="Sheng W."/>
            <person name="Hou X."/>
            <person name="Wei L."/>
        </authorList>
    </citation>
    <scope>NUCLEOTIDE SEQUENCE</scope>
    <source>
        <strain evidence="2">KEN8</strain>
        <tissue evidence="2">Leaf</tissue>
    </source>
</reference>
<dbReference type="InterPro" id="IPR029472">
    <property type="entry name" value="Copia-like_N"/>
</dbReference>
<feature type="domain" description="Retrotransposon Copia-like N-terminal" evidence="1">
    <location>
        <begin position="28"/>
        <end position="74"/>
    </location>
</feature>
<sequence length="292" mass="33627">MELGEAAMVETTTSPKHQVHADCLQLQDSDHPTMILVTTPFNGGNYLIWSRLIRISLGAKMKLGFIDGKIPKPEKDSDEFGQWYRVDCMVRCWILNSMSKDIFESFVYANSARELWLELEGRFGQCSWLLLYQLQREIFTISQGNLSVLAYFTKIKRLWDELTCLMPIPNCTCGSTKAMEELTACNQLMQFLMGLNDVYDHVRTQILMMDPLPSVNKAYWMILLVEKQRQVNLGLKDESENSAMHVKTAVMRKEMVHNSGEGRKPQLDKKPLYCDNCDKNGHARETCFKLHP</sequence>
<proteinExistence type="predicted"/>
<accession>A0AAW2SCH5</accession>
<dbReference type="Pfam" id="PF14244">
    <property type="entry name" value="Retrotran_gag_3"/>
    <property type="match status" value="1"/>
</dbReference>
<organism evidence="2">
    <name type="scientific">Sesamum calycinum</name>
    <dbReference type="NCBI Taxonomy" id="2727403"/>
    <lineage>
        <taxon>Eukaryota</taxon>
        <taxon>Viridiplantae</taxon>
        <taxon>Streptophyta</taxon>
        <taxon>Embryophyta</taxon>
        <taxon>Tracheophyta</taxon>
        <taxon>Spermatophyta</taxon>
        <taxon>Magnoliopsida</taxon>
        <taxon>eudicotyledons</taxon>
        <taxon>Gunneridae</taxon>
        <taxon>Pentapetalae</taxon>
        <taxon>asterids</taxon>
        <taxon>lamiids</taxon>
        <taxon>Lamiales</taxon>
        <taxon>Pedaliaceae</taxon>
        <taxon>Sesamum</taxon>
    </lineage>
</organism>
<gene>
    <name evidence="2" type="ORF">Scaly_0367000</name>
</gene>